<gene>
    <name evidence="2" type="primary">P0407B12.39</name>
</gene>
<dbReference type="AlphaFoldDB" id="Q9FTV6"/>
<dbReference type="EMBL" id="AP002843">
    <property type="protein sequence ID" value="BAB17187.1"/>
    <property type="molecule type" value="Genomic_DNA"/>
</dbReference>
<feature type="compositionally biased region" description="Low complexity" evidence="1">
    <location>
        <begin position="18"/>
        <end position="33"/>
    </location>
</feature>
<protein>
    <submittedName>
        <fullName evidence="2">Uncharacterized protein</fullName>
    </submittedName>
</protein>
<reference evidence="2" key="1">
    <citation type="journal article" date="2002" name="Nature">
        <title>The genome sequence and structure of rice chromosome 1.</title>
        <authorList>
            <person name="Sasaki T."/>
            <person name="Matsumoto T."/>
            <person name="Yamamoto K."/>
            <person name="Sakata K."/>
            <person name="Baba T."/>
            <person name="Katayose Y."/>
            <person name="Wu J."/>
            <person name="Niimura Y."/>
            <person name="Cheng Z."/>
            <person name="Nagamura Y."/>
            <person name="Antonio B.A."/>
            <person name="Kanamori H."/>
            <person name="Hosokawa S."/>
            <person name="Masukawa M."/>
            <person name="Arikawa K."/>
            <person name="Chiden Y."/>
            <person name="Hayashi M."/>
            <person name="Okamoto M."/>
            <person name="Ando T."/>
            <person name="Aoki H."/>
            <person name="Arita K."/>
            <person name="Hamada M."/>
            <person name="Harada C."/>
            <person name="Hijishita S."/>
            <person name="Honda M."/>
            <person name="Ichikawa Y."/>
            <person name="Idonuma A."/>
            <person name="Iijima M."/>
            <person name="Ikeda M."/>
            <person name="Ikeno M."/>
            <person name="Itoh S."/>
            <person name="Itoh T."/>
            <person name="Itoh Y."/>
            <person name="Itoh Y."/>
            <person name="Iwabuchi A."/>
            <person name="Kamiya K."/>
            <person name="Karasawa W."/>
            <person name="Katagiri S."/>
            <person name="Kikuta A."/>
            <person name="Kobayashi N."/>
            <person name="Kono I."/>
            <person name="Machita K."/>
            <person name="Maehara T."/>
            <person name="Mizuno H."/>
            <person name="Mizubayashi T."/>
            <person name="Mukai Y."/>
            <person name="Nagasaki H."/>
            <person name="Nakashima M."/>
            <person name="Nakama Y."/>
            <person name="Nakamichi Y."/>
            <person name="Nakamura M."/>
            <person name="Namiki N."/>
            <person name="Negishi M."/>
            <person name="Ohta I."/>
            <person name="Ono N."/>
            <person name="Saji S."/>
            <person name="Sakai K."/>
            <person name="Shibata M."/>
            <person name="Shimokawa T."/>
            <person name="Shomura A."/>
            <person name="Song J."/>
            <person name="Takazaki Y."/>
            <person name="Terasawa K."/>
            <person name="Tsuji K."/>
            <person name="Waki K."/>
            <person name="Yamagata H."/>
            <person name="Yamane H."/>
            <person name="Yoshiki S."/>
            <person name="Yoshihara R."/>
            <person name="Yukawa K."/>
            <person name="Zhong H."/>
            <person name="Iwama H."/>
            <person name="Endo T."/>
            <person name="Ito H."/>
            <person name="Hahn J.H."/>
            <person name="Kim H.I."/>
            <person name="Eun M.Y."/>
            <person name="Yano M."/>
            <person name="Jiang J."/>
            <person name="Gojobori T."/>
        </authorList>
    </citation>
    <scope>NUCLEOTIDE SEQUENCE [LARGE SCALE GENOMIC DNA]</scope>
</reference>
<feature type="region of interest" description="Disordered" evidence="1">
    <location>
        <begin position="1"/>
        <end position="38"/>
    </location>
</feature>
<organism evidence="2">
    <name type="scientific">Oryza sativa subsp. japonica</name>
    <name type="common">Rice</name>
    <dbReference type="NCBI Taxonomy" id="39947"/>
    <lineage>
        <taxon>Eukaryota</taxon>
        <taxon>Viridiplantae</taxon>
        <taxon>Streptophyta</taxon>
        <taxon>Embryophyta</taxon>
        <taxon>Tracheophyta</taxon>
        <taxon>Spermatophyta</taxon>
        <taxon>Magnoliopsida</taxon>
        <taxon>Liliopsida</taxon>
        <taxon>Poales</taxon>
        <taxon>Poaceae</taxon>
        <taxon>BOP clade</taxon>
        <taxon>Oryzoideae</taxon>
        <taxon>Oryzeae</taxon>
        <taxon>Oryzinae</taxon>
        <taxon>Oryza</taxon>
        <taxon>Oryza sativa</taxon>
    </lineage>
</organism>
<proteinExistence type="predicted"/>
<sequence length="97" mass="10041">MHRPGGKLPSQAVETKPSAPSASLRLQLSSSSAVDSTEAGTGFLHSTASTTVNSEQHPSLPLIISVEWSGGGVHTRGREGIGEVGAVDGEWMENAME</sequence>
<name>Q9FTV6_ORYSJ</name>
<feature type="region of interest" description="Disordered" evidence="1">
    <location>
        <begin position="71"/>
        <end position="97"/>
    </location>
</feature>
<evidence type="ECO:0000313" key="2">
    <source>
        <dbReference type="EMBL" id="BAB17187.1"/>
    </source>
</evidence>
<accession>Q9FTV6</accession>
<evidence type="ECO:0000256" key="1">
    <source>
        <dbReference type="SAM" id="MobiDB-lite"/>
    </source>
</evidence>
<dbReference type="Proteomes" id="UP000817658">
    <property type="component" value="Chromosome 1"/>
</dbReference>